<dbReference type="AlphaFoldDB" id="A0A9D4HTY3"/>
<sequence>MIVEAQLSPSVANLNIKPGRINRNTNSNLPRPNILQFRFKTIICGLQTNLFDEKMLLLMKMLLMMAMMTMMMIMVIMMMMMIVVVVVMMKKKMMMIMMMIMIW</sequence>
<reference evidence="2" key="2">
    <citation type="submission" date="2020-11" db="EMBL/GenBank/DDBJ databases">
        <authorList>
            <person name="McCartney M.A."/>
            <person name="Auch B."/>
            <person name="Kono T."/>
            <person name="Mallez S."/>
            <person name="Becker A."/>
            <person name="Gohl D.M."/>
            <person name="Silverstein K.A.T."/>
            <person name="Koren S."/>
            <person name="Bechman K.B."/>
            <person name="Herman A."/>
            <person name="Abrahante J.E."/>
            <person name="Garbe J."/>
        </authorList>
    </citation>
    <scope>NUCLEOTIDE SEQUENCE</scope>
    <source>
        <strain evidence="2">Duluth1</strain>
        <tissue evidence="2">Whole animal</tissue>
    </source>
</reference>
<proteinExistence type="predicted"/>
<feature type="transmembrane region" description="Helical" evidence="1">
    <location>
        <begin position="61"/>
        <end position="89"/>
    </location>
</feature>
<keyword evidence="1" id="KW-0472">Membrane</keyword>
<accession>A0A9D4HTY3</accession>
<name>A0A9D4HTY3_DREPO</name>
<keyword evidence="1" id="KW-1133">Transmembrane helix</keyword>
<keyword evidence="1" id="KW-0812">Transmembrane</keyword>
<protein>
    <submittedName>
        <fullName evidence="2">Uncharacterized protein</fullName>
    </submittedName>
</protein>
<keyword evidence="3" id="KW-1185">Reference proteome</keyword>
<evidence type="ECO:0000256" key="1">
    <source>
        <dbReference type="SAM" id="Phobius"/>
    </source>
</evidence>
<evidence type="ECO:0000313" key="2">
    <source>
        <dbReference type="EMBL" id="KAH3735010.1"/>
    </source>
</evidence>
<dbReference type="EMBL" id="JAIWYP010000011">
    <property type="protein sequence ID" value="KAH3735010.1"/>
    <property type="molecule type" value="Genomic_DNA"/>
</dbReference>
<comment type="caution">
    <text evidence="2">The sequence shown here is derived from an EMBL/GenBank/DDBJ whole genome shotgun (WGS) entry which is preliminary data.</text>
</comment>
<gene>
    <name evidence="2" type="ORF">DPMN_041470</name>
</gene>
<evidence type="ECO:0000313" key="3">
    <source>
        <dbReference type="Proteomes" id="UP000828390"/>
    </source>
</evidence>
<dbReference type="Proteomes" id="UP000828390">
    <property type="component" value="Unassembled WGS sequence"/>
</dbReference>
<reference evidence="2" key="1">
    <citation type="journal article" date="2019" name="bioRxiv">
        <title>The Genome of the Zebra Mussel, Dreissena polymorpha: A Resource for Invasive Species Research.</title>
        <authorList>
            <person name="McCartney M.A."/>
            <person name="Auch B."/>
            <person name="Kono T."/>
            <person name="Mallez S."/>
            <person name="Zhang Y."/>
            <person name="Obille A."/>
            <person name="Becker A."/>
            <person name="Abrahante J.E."/>
            <person name="Garbe J."/>
            <person name="Badalamenti J.P."/>
            <person name="Herman A."/>
            <person name="Mangelson H."/>
            <person name="Liachko I."/>
            <person name="Sullivan S."/>
            <person name="Sone E.D."/>
            <person name="Koren S."/>
            <person name="Silverstein K.A.T."/>
            <person name="Beckman K.B."/>
            <person name="Gohl D.M."/>
        </authorList>
    </citation>
    <scope>NUCLEOTIDE SEQUENCE</scope>
    <source>
        <strain evidence="2">Duluth1</strain>
        <tissue evidence="2">Whole animal</tissue>
    </source>
</reference>
<organism evidence="2 3">
    <name type="scientific">Dreissena polymorpha</name>
    <name type="common">Zebra mussel</name>
    <name type="synonym">Mytilus polymorpha</name>
    <dbReference type="NCBI Taxonomy" id="45954"/>
    <lineage>
        <taxon>Eukaryota</taxon>
        <taxon>Metazoa</taxon>
        <taxon>Spiralia</taxon>
        <taxon>Lophotrochozoa</taxon>
        <taxon>Mollusca</taxon>
        <taxon>Bivalvia</taxon>
        <taxon>Autobranchia</taxon>
        <taxon>Heteroconchia</taxon>
        <taxon>Euheterodonta</taxon>
        <taxon>Imparidentia</taxon>
        <taxon>Neoheterodontei</taxon>
        <taxon>Myida</taxon>
        <taxon>Dreissenoidea</taxon>
        <taxon>Dreissenidae</taxon>
        <taxon>Dreissena</taxon>
    </lineage>
</organism>